<evidence type="ECO:0000259" key="4">
    <source>
        <dbReference type="PROSITE" id="PS50001"/>
    </source>
</evidence>
<name>A0A8D2DAI7_SCIVU</name>
<dbReference type="SMART" id="SM00252">
    <property type="entry name" value="SH2"/>
    <property type="match status" value="1"/>
</dbReference>
<dbReference type="InterPro" id="IPR036860">
    <property type="entry name" value="SH2_dom_sf"/>
</dbReference>
<dbReference type="Gene3D" id="3.30.505.10">
    <property type="entry name" value="SH2 domain"/>
    <property type="match status" value="1"/>
</dbReference>
<sequence>MEERSSSRPRLGPPLPSPRCVDAPAWREDALGPSPLPAPETWRRSHRFLKAQEEDEEENKYELPPCEALPLSLAPVSRPGTEEDSLYLDRPGPGRPPRPPPPRAPSAAAAGPSARPAPGRRCPLKAAVDLQVARKQAPVFGRREWGALSRVLPGPAKKEDEDIYLECEPDPVPALTRTPSSQVLLPSVPLPVTPVVPRFTTAPREARNGAAEAASKAGRRLSLPAMAPPRSTSAAQDGSLLGQPWYAGNCDRHAVERALLHFQKDGAYTVRPSSGPLSSQPLTLAVLLRGRVFNIPIRQLEGGCHYALGREGKNREELFPSVAAMVQHYAKHPLPLVDRHSGGRELTCLLFPTKP</sequence>
<protein>
    <submittedName>
        <fullName evidence="5">SH2 domain containing 6</fullName>
    </submittedName>
</protein>
<feature type="region of interest" description="Disordered" evidence="3">
    <location>
        <begin position="1"/>
        <end position="122"/>
    </location>
</feature>
<evidence type="ECO:0000256" key="3">
    <source>
        <dbReference type="SAM" id="MobiDB-lite"/>
    </source>
</evidence>
<dbReference type="SUPFAM" id="SSF55550">
    <property type="entry name" value="SH2 domain"/>
    <property type="match status" value="1"/>
</dbReference>
<feature type="compositionally biased region" description="Low complexity" evidence="3">
    <location>
        <begin position="105"/>
        <end position="121"/>
    </location>
</feature>
<evidence type="ECO:0000256" key="2">
    <source>
        <dbReference type="PROSITE-ProRule" id="PRU00191"/>
    </source>
</evidence>
<dbReference type="PANTHER" id="PTHR14098:SF16">
    <property type="entry name" value="SH2 DOMAIN-CONTAINING PROTEIN 6"/>
    <property type="match status" value="1"/>
</dbReference>
<evidence type="ECO:0000256" key="1">
    <source>
        <dbReference type="ARBA" id="ARBA00022999"/>
    </source>
</evidence>
<dbReference type="OrthoDB" id="10044490at2759"/>
<proteinExistence type="predicted"/>
<dbReference type="GO" id="GO:0005737">
    <property type="term" value="C:cytoplasm"/>
    <property type="evidence" value="ECO:0007669"/>
    <property type="project" value="UniProtKB-ARBA"/>
</dbReference>
<dbReference type="InterPro" id="IPR000980">
    <property type="entry name" value="SH2"/>
</dbReference>
<evidence type="ECO:0000313" key="5">
    <source>
        <dbReference type="Ensembl" id="ENSSVLP00005021448.1"/>
    </source>
</evidence>
<dbReference type="AlphaFoldDB" id="A0A8D2DAI7"/>
<dbReference type="GeneTree" id="ENSGT00940000162822"/>
<gene>
    <name evidence="5" type="primary">SH2D6</name>
</gene>
<dbReference type="Proteomes" id="UP000694564">
    <property type="component" value="Chromosome 14"/>
</dbReference>
<keyword evidence="6" id="KW-1185">Reference proteome</keyword>
<reference evidence="5" key="2">
    <citation type="submission" date="2025-09" db="UniProtKB">
        <authorList>
            <consortium name="Ensembl"/>
        </authorList>
    </citation>
    <scope>IDENTIFICATION</scope>
</reference>
<dbReference type="PANTHER" id="PTHR14098">
    <property type="entry name" value="SH2 DOMAIN CONTAINING PROTEIN"/>
    <property type="match status" value="1"/>
</dbReference>
<feature type="domain" description="SH2" evidence="4">
    <location>
        <begin position="245"/>
        <end position="353"/>
    </location>
</feature>
<dbReference type="InterPro" id="IPR051751">
    <property type="entry name" value="Immunoreceptor_sig_adapters"/>
</dbReference>
<dbReference type="GO" id="GO:0007169">
    <property type="term" value="P:cell surface receptor protein tyrosine kinase signaling pathway"/>
    <property type="evidence" value="ECO:0007669"/>
    <property type="project" value="TreeGrafter"/>
</dbReference>
<reference evidence="5" key="1">
    <citation type="submission" date="2025-08" db="UniProtKB">
        <authorList>
            <consortium name="Ensembl"/>
        </authorList>
    </citation>
    <scope>IDENTIFICATION</scope>
</reference>
<keyword evidence="1 2" id="KW-0727">SH2 domain</keyword>
<evidence type="ECO:0000313" key="6">
    <source>
        <dbReference type="Proteomes" id="UP000694564"/>
    </source>
</evidence>
<feature type="compositionally biased region" description="Pro residues" evidence="3">
    <location>
        <begin position="93"/>
        <end position="104"/>
    </location>
</feature>
<organism evidence="5 6">
    <name type="scientific">Sciurus vulgaris</name>
    <name type="common">Eurasian red squirrel</name>
    <dbReference type="NCBI Taxonomy" id="55149"/>
    <lineage>
        <taxon>Eukaryota</taxon>
        <taxon>Metazoa</taxon>
        <taxon>Chordata</taxon>
        <taxon>Craniata</taxon>
        <taxon>Vertebrata</taxon>
        <taxon>Euteleostomi</taxon>
        <taxon>Mammalia</taxon>
        <taxon>Eutheria</taxon>
        <taxon>Euarchontoglires</taxon>
        <taxon>Glires</taxon>
        <taxon>Rodentia</taxon>
        <taxon>Sciuromorpha</taxon>
        <taxon>Sciuridae</taxon>
        <taxon>Sciurinae</taxon>
        <taxon>Sciurini</taxon>
        <taxon>Sciurus</taxon>
    </lineage>
</organism>
<dbReference type="Pfam" id="PF00017">
    <property type="entry name" value="SH2"/>
    <property type="match status" value="1"/>
</dbReference>
<dbReference type="PROSITE" id="PS50001">
    <property type="entry name" value="SH2"/>
    <property type="match status" value="1"/>
</dbReference>
<accession>A0A8D2DAI7</accession>
<dbReference type="FunFam" id="3.30.505.10:FF:000016">
    <property type="entry name" value="B-cell linker protein isoform 2"/>
    <property type="match status" value="1"/>
</dbReference>
<dbReference type="Ensembl" id="ENSSVLT00005023892.1">
    <property type="protein sequence ID" value="ENSSVLP00005021448.1"/>
    <property type="gene ID" value="ENSSVLG00005016979.1"/>
</dbReference>
<dbReference type="GO" id="GO:0035556">
    <property type="term" value="P:intracellular signal transduction"/>
    <property type="evidence" value="ECO:0007669"/>
    <property type="project" value="TreeGrafter"/>
</dbReference>